<dbReference type="GO" id="GO:0008168">
    <property type="term" value="F:methyltransferase activity"/>
    <property type="evidence" value="ECO:0007669"/>
    <property type="project" value="UniProtKB-KW"/>
</dbReference>
<name>A0A8J2K8L7_9HEXA</name>
<evidence type="ECO:0000256" key="1">
    <source>
        <dbReference type="ARBA" id="ARBA00022603"/>
    </source>
</evidence>
<gene>
    <name evidence="6" type="ORF">AFUS01_LOCUS20028</name>
</gene>
<keyword evidence="5" id="KW-0472">Membrane</keyword>
<keyword evidence="4" id="KW-0443">Lipid metabolism</keyword>
<dbReference type="PANTHER" id="PTHR43667:SF1">
    <property type="entry name" value="CYCLOPROPANE-FATTY-ACYL-PHOSPHOLIPID SYNTHASE"/>
    <property type="match status" value="1"/>
</dbReference>
<protein>
    <recommendedName>
        <fullName evidence="8">Cyclopropane-fatty-acyl-phospholipid synthase</fullName>
    </recommendedName>
</protein>
<dbReference type="OrthoDB" id="8300214at2759"/>
<dbReference type="GO" id="GO:0032259">
    <property type="term" value="P:methylation"/>
    <property type="evidence" value="ECO:0007669"/>
    <property type="project" value="UniProtKB-KW"/>
</dbReference>
<dbReference type="Proteomes" id="UP000708208">
    <property type="component" value="Unassembled WGS sequence"/>
</dbReference>
<keyword evidence="7" id="KW-1185">Reference proteome</keyword>
<reference evidence="6" key="1">
    <citation type="submission" date="2021-06" db="EMBL/GenBank/DDBJ databases">
        <authorList>
            <person name="Hodson N. C."/>
            <person name="Mongue J. A."/>
            <person name="Jaron S. K."/>
        </authorList>
    </citation>
    <scope>NUCLEOTIDE SEQUENCE</scope>
</reference>
<feature type="transmembrane region" description="Helical" evidence="5">
    <location>
        <begin position="6"/>
        <end position="27"/>
    </location>
</feature>
<keyword evidence="5" id="KW-1133">Transmembrane helix</keyword>
<dbReference type="PANTHER" id="PTHR43667">
    <property type="entry name" value="CYCLOPROPANE-FATTY-ACYL-PHOSPHOLIPID SYNTHASE"/>
    <property type="match status" value="1"/>
</dbReference>
<comment type="caution">
    <text evidence="6">The sequence shown here is derived from an EMBL/GenBank/DDBJ whole genome shotgun (WGS) entry which is preliminary data.</text>
</comment>
<evidence type="ECO:0000256" key="3">
    <source>
        <dbReference type="ARBA" id="ARBA00022691"/>
    </source>
</evidence>
<dbReference type="EMBL" id="CAJVCH010212772">
    <property type="protein sequence ID" value="CAG7731439.1"/>
    <property type="molecule type" value="Genomic_DNA"/>
</dbReference>
<sequence>MLGILYPIVMGFIYVGKIFFSGFYWLIRDILKVMSTNEMKRAGVKINAKNSNPWDLRIFNEKFYQRLAAEQTLGLGEMYMEGWWECDSVDGYFTKIIRAELYRTLNRDPWHKLFHYLQFRVFNLQTTARSWEVAEKHYNLGNDLFKSFLDSSMNYSCGYWRDAKNLEEAQHHKMELIGKKLKLEPGMRILDIGCGWG</sequence>
<dbReference type="GO" id="GO:0006629">
    <property type="term" value="P:lipid metabolic process"/>
    <property type="evidence" value="ECO:0007669"/>
    <property type="project" value="UniProtKB-KW"/>
</dbReference>
<proteinExistence type="predicted"/>
<organism evidence="6 7">
    <name type="scientific">Allacma fusca</name>
    <dbReference type="NCBI Taxonomy" id="39272"/>
    <lineage>
        <taxon>Eukaryota</taxon>
        <taxon>Metazoa</taxon>
        <taxon>Ecdysozoa</taxon>
        <taxon>Arthropoda</taxon>
        <taxon>Hexapoda</taxon>
        <taxon>Collembola</taxon>
        <taxon>Symphypleona</taxon>
        <taxon>Sminthuridae</taxon>
        <taxon>Allacma</taxon>
    </lineage>
</organism>
<evidence type="ECO:0008006" key="8">
    <source>
        <dbReference type="Google" id="ProtNLM"/>
    </source>
</evidence>
<keyword evidence="5" id="KW-0812">Transmembrane</keyword>
<evidence type="ECO:0000256" key="4">
    <source>
        <dbReference type="ARBA" id="ARBA00023098"/>
    </source>
</evidence>
<evidence type="ECO:0000256" key="2">
    <source>
        <dbReference type="ARBA" id="ARBA00022679"/>
    </source>
</evidence>
<dbReference type="InterPro" id="IPR050723">
    <property type="entry name" value="CFA/CMAS"/>
</dbReference>
<keyword evidence="1" id="KW-0489">Methyltransferase</keyword>
<keyword evidence="3" id="KW-0949">S-adenosyl-L-methionine</keyword>
<dbReference type="Pfam" id="PF02353">
    <property type="entry name" value="CMAS"/>
    <property type="match status" value="1"/>
</dbReference>
<feature type="non-terminal residue" evidence="6">
    <location>
        <position position="1"/>
    </location>
</feature>
<evidence type="ECO:0000256" key="5">
    <source>
        <dbReference type="SAM" id="Phobius"/>
    </source>
</evidence>
<dbReference type="AlphaFoldDB" id="A0A8J2K8L7"/>
<keyword evidence="2" id="KW-0808">Transferase</keyword>
<accession>A0A8J2K8L7</accession>
<evidence type="ECO:0000313" key="7">
    <source>
        <dbReference type="Proteomes" id="UP000708208"/>
    </source>
</evidence>
<evidence type="ECO:0000313" key="6">
    <source>
        <dbReference type="EMBL" id="CAG7731439.1"/>
    </source>
</evidence>